<dbReference type="InterPro" id="IPR005693">
    <property type="entry name" value="Mce"/>
</dbReference>
<organism evidence="4 5">
    <name type="scientific">Fodinicola feengrottensis</name>
    <dbReference type="NCBI Taxonomy" id="435914"/>
    <lineage>
        <taxon>Bacteria</taxon>
        <taxon>Bacillati</taxon>
        <taxon>Actinomycetota</taxon>
        <taxon>Actinomycetes</taxon>
        <taxon>Mycobacteriales</taxon>
        <taxon>Fodinicola</taxon>
    </lineage>
</organism>
<feature type="transmembrane region" description="Helical" evidence="1">
    <location>
        <begin position="12"/>
        <end position="31"/>
    </location>
</feature>
<keyword evidence="1" id="KW-1133">Transmembrane helix</keyword>
<keyword evidence="5" id="KW-1185">Reference proteome</keyword>
<feature type="domain" description="Mammalian cell entry C-terminal" evidence="3">
    <location>
        <begin position="124"/>
        <end position="302"/>
    </location>
</feature>
<evidence type="ECO:0000313" key="4">
    <source>
        <dbReference type="EMBL" id="GAA1668144.1"/>
    </source>
</evidence>
<dbReference type="InterPro" id="IPR024516">
    <property type="entry name" value="Mce_C"/>
</dbReference>
<evidence type="ECO:0000259" key="3">
    <source>
        <dbReference type="Pfam" id="PF11887"/>
    </source>
</evidence>
<sequence length="337" mass="35231">MKPFRERNQLVIGIVGVVVIALVMLIAFNAGNLPLIGGGTTYAADFRDASGLKPDDEVRIAGVRVGKVEDLSLSGTHVVVSFKIDSGQLTLGSTTTASIRIKTLLGQKYLAVVPTGGGKLSGDIPTSRTTSPFDVVQAVSGLAQTVGDINTTQLAAAFDTISETFAGSPANLSSALTGLSKLSTTIASRDAQLGQLLASANTVTGLLADRRTQFQQLITDGNLLLAELNRRRVVIHTLLVSSTALANQLTALIVENRNQLKPALDQLHGVLSLLQANQNNLDAALQRFAPFVRTFANVLGNGRWFDSYIGCLLPPPPISPAACPESGQPTNPLGGGG</sequence>
<feature type="domain" description="Mce/MlaD" evidence="2">
    <location>
        <begin position="39"/>
        <end position="114"/>
    </location>
</feature>
<dbReference type="PANTHER" id="PTHR33371:SF18">
    <property type="entry name" value="MCE-FAMILY PROTEIN MCE3C"/>
    <property type="match status" value="1"/>
</dbReference>
<comment type="caution">
    <text evidence="4">The sequence shown here is derived from an EMBL/GenBank/DDBJ whole genome shotgun (WGS) entry which is preliminary data.</text>
</comment>
<accession>A0ABN2GBX0</accession>
<dbReference type="Pfam" id="PF11887">
    <property type="entry name" value="Mce4_CUP1"/>
    <property type="match status" value="1"/>
</dbReference>
<dbReference type="Proteomes" id="UP001500618">
    <property type="component" value="Unassembled WGS sequence"/>
</dbReference>
<reference evidence="4 5" key="1">
    <citation type="journal article" date="2019" name="Int. J. Syst. Evol. Microbiol.">
        <title>The Global Catalogue of Microorganisms (GCM) 10K type strain sequencing project: providing services to taxonomists for standard genome sequencing and annotation.</title>
        <authorList>
            <consortium name="The Broad Institute Genomics Platform"/>
            <consortium name="The Broad Institute Genome Sequencing Center for Infectious Disease"/>
            <person name="Wu L."/>
            <person name="Ma J."/>
        </authorList>
    </citation>
    <scope>NUCLEOTIDE SEQUENCE [LARGE SCALE GENOMIC DNA]</scope>
    <source>
        <strain evidence="4 5">JCM 14718</strain>
    </source>
</reference>
<dbReference type="PANTHER" id="PTHR33371">
    <property type="entry name" value="INTERMEMBRANE PHOSPHOLIPID TRANSPORT SYSTEM BINDING PROTEIN MLAD-RELATED"/>
    <property type="match status" value="1"/>
</dbReference>
<proteinExistence type="predicted"/>
<dbReference type="Pfam" id="PF02470">
    <property type="entry name" value="MlaD"/>
    <property type="match status" value="1"/>
</dbReference>
<dbReference type="EMBL" id="BAAANY010000007">
    <property type="protein sequence ID" value="GAA1668144.1"/>
    <property type="molecule type" value="Genomic_DNA"/>
</dbReference>
<keyword evidence="1" id="KW-0812">Transmembrane</keyword>
<dbReference type="InterPro" id="IPR052336">
    <property type="entry name" value="MlaD_Phospholipid_Transporter"/>
</dbReference>
<dbReference type="InterPro" id="IPR003399">
    <property type="entry name" value="Mce/MlaD"/>
</dbReference>
<keyword evidence="1" id="KW-0472">Membrane</keyword>
<gene>
    <name evidence="4" type="ORF">GCM10009765_16810</name>
</gene>
<dbReference type="PRINTS" id="PR01782">
    <property type="entry name" value="MCEVIRFACTOR"/>
</dbReference>
<evidence type="ECO:0000256" key="1">
    <source>
        <dbReference type="SAM" id="Phobius"/>
    </source>
</evidence>
<dbReference type="RefSeq" id="WP_344308663.1">
    <property type="nucleotide sequence ID" value="NZ_BAAANY010000007.1"/>
</dbReference>
<protein>
    <submittedName>
        <fullName evidence="4">MCE family protein</fullName>
    </submittedName>
</protein>
<dbReference type="NCBIfam" id="TIGR00996">
    <property type="entry name" value="Mtu_fam_mce"/>
    <property type="match status" value="1"/>
</dbReference>
<evidence type="ECO:0000313" key="5">
    <source>
        <dbReference type="Proteomes" id="UP001500618"/>
    </source>
</evidence>
<name>A0ABN2GBX0_9ACTN</name>
<evidence type="ECO:0000259" key="2">
    <source>
        <dbReference type="Pfam" id="PF02470"/>
    </source>
</evidence>